<dbReference type="InterPro" id="IPR036890">
    <property type="entry name" value="HATPase_C_sf"/>
</dbReference>
<comment type="catalytic activity">
    <reaction evidence="1">
        <text>ATP + protein L-histidine = ADP + protein N-phospho-L-histidine.</text>
        <dbReference type="EC" id="2.7.13.3"/>
    </reaction>
</comment>
<evidence type="ECO:0000256" key="5">
    <source>
        <dbReference type="ARBA" id="ARBA00022741"/>
    </source>
</evidence>
<proteinExistence type="predicted"/>
<dbReference type="SUPFAM" id="SSF55874">
    <property type="entry name" value="ATPase domain of HSP90 chaperone/DNA topoisomerase II/histidine kinase"/>
    <property type="match status" value="1"/>
</dbReference>
<gene>
    <name evidence="11" type="ORF">ACFPFM_18160</name>
</gene>
<keyword evidence="6 11" id="KW-0418">Kinase</keyword>
<feature type="transmembrane region" description="Helical" evidence="9">
    <location>
        <begin position="92"/>
        <end position="110"/>
    </location>
</feature>
<accession>A0ABV9XZ50</accession>
<feature type="transmembrane region" description="Helical" evidence="9">
    <location>
        <begin position="35"/>
        <end position="54"/>
    </location>
</feature>
<dbReference type="GO" id="GO:0016301">
    <property type="term" value="F:kinase activity"/>
    <property type="evidence" value="ECO:0007669"/>
    <property type="project" value="UniProtKB-KW"/>
</dbReference>
<dbReference type="EMBL" id="JBHSJB010000016">
    <property type="protein sequence ID" value="MFC5055673.1"/>
    <property type="molecule type" value="Genomic_DNA"/>
</dbReference>
<dbReference type="Pfam" id="PF02518">
    <property type="entry name" value="HATPase_c"/>
    <property type="match status" value="1"/>
</dbReference>
<dbReference type="PANTHER" id="PTHR24421">
    <property type="entry name" value="NITRATE/NITRITE SENSOR PROTEIN NARX-RELATED"/>
    <property type="match status" value="1"/>
</dbReference>
<evidence type="ECO:0000259" key="10">
    <source>
        <dbReference type="SMART" id="SM00387"/>
    </source>
</evidence>
<evidence type="ECO:0000313" key="12">
    <source>
        <dbReference type="Proteomes" id="UP001595833"/>
    </source>
</evidence>
<keyword evidence="7" id="KW-0067">ATP-binding</keyword>
<sequence>MTVVVCAGVFLRTGLLGGFDRAVLLDGPGVGASPFGHPVLTAAEVVAGMALLVASGWRAPVLVASSSVVAVVFVGAHAAWVREHGPVSRAGAVGLVLALGVVAVFTGVLLRMRERSRVLLAAAAEDRARRDERLDMARELHDVVAHHVTGMLVRARAALLVAERDEAAACGMLPGVIDGGVDAMEAMRAMVRTLRDDGVPAATSDLTADLHRLVESSELPVRTTIELAAVVRPELGRSVLRIVQEALTNTRKHAPDATGVEVDVRLSGSAVLLSVVDNGTGRPGHSGGFGLVGMEERVRELGGRFFAGATGEGWLVTAELPLEARA</sequence>
<evidence type="ECO:0000256" key="9">
    <source>
        <dbReference type="SAM" id="Phobius"/>
    </source>
</evidence>
<keyword evidence="8" id="KW-0902">Two-component regulatory system</keyword>
<evidence type="ECO:0000256" key="6">
    <source>
        <dbReference type="ARBA" id="ARBA00022777"/>
    </source>
</evidence>
<evidence type="ECO:0000313" key="11">
    <source>
        <dbReference type="EMBL" id="MFC5055673.1"/>
    </source>
</evidence>
<evidence type="ECO:0000256" key="3">
    <source>
        <dbReference type="ARBA" id="ARBA00022553"/>
    </source>
</evidence>
<dbReference type="Gene3D" id="3.30.565.10">
    <property type="entry name" value="Histidine kinase-like ATPase, C-terminal domain"/>
    <property type="match status" value="1"/>
</dbReference>
<keyword evidence="12" id="KW-1185">Reference proteome</keyword>
<evidence type="ECO:0000256" key="2">
    <source>
        <dbReference type="ARBA" id="ARBA00012438"/>
    </source>
</evidence>
<organism evidence="11 12">
    <name type="scientific">Saccharothrix xinjiangensis</name>
    <dbReference type="NCBI Taxonomy" id="204798"/>
    <lineage>
        <taxon>Bacteria</taxon>
        <taxon>Bacillati</taxon>
        <taxon>Actinomycetota</taxon>
        <taxon>Actinomycetes</taxon>
        <taxon>Pseudonocardiales</taxon>
        <taxon>Pseudonocardiaceae</taxon>
        <taxon>Saccharothrix</taxon>
    </lineage>
</organism>
<dbReference type="RefSeq" id="WP_344040063.1">
    <property type="nucleotide sequence ID" value="NZ_BAAAKE010000020.1"/>
</dbReference>
<feature type="transmembrane region" description="Helical" evidence="9">
    <location>
        <begin position="61"/>
        <end position="80"/>
    </location>
</feature>
<feature type="domain" description="Histidine kinase/HSP90-like ATPase" evidence="10">
    <location>
        <begin position="234"/>
        <end position="324"/>
    </location>
</feature>
<name>A0ABV9XZ50_9PSEU</name>
<comment type="caution">
    <text evidence="11">The sequence shown here is derived from an EMBL/GenBank/DDBJ whole genome shotgun (WGS) entry which is preliminary data.</text>
</comment>
<keyword evidence="3" id="KW-0597">Phosphoprotein</keyword>
<evidence type="ECO:0000256" key="4">
    <source>
        <dbReference type="ARBA" id="ARBA00022679"/>
    </source>
</evidence>
<dbReference type="InterPro" id="IPR003594">
    <property type="entry name" value="HATPase_dom"/>
</dbReference>
<dbReference type="Pfam" id="PF07730">
    <property type="entry name" value="HisKA_3"/>
    <property type="match status" value="1"/>
</dbReference>
<dbReference type="InterPro" id="IPR050482">
    <property type="entry name" value="Sensor_HK_TwoCompSys"/>
</dbReference>
<keyword evidence="5" id="KW-0547">Nucleotide-binding</keyword>
<dbReference type="CDD" id="cd16917">
    <property type="entry name" value="HATPase_UhpB-NarQ-NarX-like"/>
    <property type="match status" value="1"/>
</dbReference>
<evidence type="ECO:0000256" key="1">
    <source>
        <dbReference type="ARBA" id="ARBA00000085"/>
    </source>
</evidence>
<dbReference type="SMART" id="SM00387">
    <property type="entry name" value="HATPase_c"/>
    <property type="match status" value="1"/>
</dbReference>
<dbReference type="Proteomes" id="UP001595833">
    <property type="component" value="Unassembled WGS sequence"/>
</dbReference>
<dbReference type="Gene3D" id="1.20.5.1930">
    <property type="match status" value="1"/>
</dbReference>
<reference evidence="12" key="1">
    <citation type="journal article" date="2019" name="Int. J. Syst. Evol. Microbiol.">
        <title>The Global Catalogue of Microorganisms (GCM) 10K type strain sequencing project: providing services to taxonomists for standard genome sequencing and annotation.</title>
        <authorList>
            <consortium name="The Broad Institute Genomics Platform"/>
            <consortium name="The Broad Institute Genome Sequencing Center for Infectious Disease"/>
            <person name="Wu L."/>
            <person name="Ma J."/>
        </authorList>
    </citation>
    <scope>NUCLEOTIDE SEQUENCE [LARGE SCALE GENOMIC DNA]</scope>
    <source>
        <strain evidence="12">KCTC 12848</strain>
    </source>
</reference>
<keyword evidence="9" id="KW-1133">Transmembrane helix</keyword>
<keyword evidence="4" id="KW-0808">Transferase</keyword>
<dbReference type="EC" id="2.7.13.3" evidence="2"/>
<dbReference type="InterPro" id="IPR011712">
    <property type="entry name" value="Sig_transdc_His_kin_sub3_dim/P"/>
</dbReference>
<keyword evidence="9" id="KW-0812">Transmembrane</keyword>
<evidence type="ECO:0000256" key="7">
    <source>
        <dbReference type="ARBA" id="ARBA00022840"/>
    </source>
</evidence>
<protein>
    <recommendedName>
        <fullName evidence="2">histidine kinase</fullName>
        <ecNumber evidence="2">2.7.13.3</ecNumber>
    </recommendedName>
</protein>
<dbReference type="PANTHER" id="PTHR24421:SF10">
    <property type="entry name" value="NITRATE_NITRITE SENSOR PROTEIN NARQ"/>
    <property type="match status" value="1"/>
</dbReference>
<keyword evidence="9" id="KW-0472">Membrane</keyword>
<evidence type="ECO:0000256" key="8">
    <source>
        <dbReference type="ARBA" id="ARBA00023012"/>
    </source>
</evidence>